<dbReference type="CDD" id="cd09854">
    <property type="entry name" value="PIN_VapC-like"/>
    <property type="match status" value="1"/>
</dbReference>
<name>A0ABU6IFL1_9ACTN</name>
<sequence length="152" mass="16987">MKLFLDTNALIDLTAPREPYASDVRRLCIAAHFGDVQLWTTTQSYADAYYVLCRSASESEVRQALIATLEFFLVSGTFAADLKPALQSEWRDVEDYLIAHAALRSGAELFITRDSELADKSPVKAMTAAEALRYLEDELGLVYDEISLTPEE</sequence>
<reference evidence="6 7" key="1">
    <citation type="submission" date="2024-01" db="EMBL/GenBank/DDBJ databases">
        <title>novel species in genus Adlercreutzia.</title>
        <authorList>
            <person name="Liu X."/>
        </authorList>
    </citation>
    <scope>NUCLEOTIDE SEQUENCE [LARGE SCALE GENOMIC DNA]</scope>
    <source>
        <strain evidence="6 7">R7</strain>
    </source>
</reference>
<evidence type="ECO:0000313" key="6">
    <source>
        <dbReference type="EMBL" id="MEC4175231.1"/>
    </source>
</evidence>
<dbReference type="Gene3D" id="3.40.50.1010">
    <property type="entry name" value="5'-nuclease"/>
    <property type="match status" value="1"/>
</dbReference>
<dbReference type="InterPro" id="IPR002716">
    <property type="entry name" value="PIN_dom"/>
</dbReference>
<keyword evidence="1" id="KW-0540">Nuclease</keyword>
<gene>
    <name evidence="6" type="ORF">VIN30_02070</name>
</gene>
<evidence type="ECO:0000256" key="3">
    <source>
        <dbReference type="ARBA" id="ARBA00022801"/>
    </source>
</evidence>
<organism evidence="6 7">
    <name type="scientific">Adlercreutzia wanghongyangiae</name>
    <dbReference type="NCBI Taxonomy" id="3111451"/>
    <lineage>
        <taxon>Bacteria</taxon>
        <taxon>Bacillati</taxon>
        <taxon>Actinomycetota</taxon>
        <taxon>Coriobacteriia</taxon>
        <taxon>Eggerthellales</taxon>
        <taxon>Eggerthellaceae</taxon>
        <taxon>Adlercreutzia</taxon>
    </lineage>
</organism>
<accession>A0ABU6IFL1</accession>
<dbReference type="SUPFAM" id="SSF88723">
    <property type="entry name" value="PIN domain-like"/>
    <property type="match status" value="1"/>
</dbReference>
<protein>
    <submittedName>
        <fullName evidence="6">PIN domain-containing protein</fullName>
    </submittedName>
</protein>
<dbReference type="RefSeq" id="WP_338208887.1">
    <property type="nucleotide sequence ID" value="NZ_JAYMFF010000002.1"/>
</dbReference>
<evidence type="ECO:0000256" key="4">
    <source>
        <dbReference type="ARBA" id="ARBA00022842"/>
    </source>
</evidence>
<evidence type="ECO:0000256" key="2">
    <source>
        <dbReference type="ARBA" id="ARBA00022723"/>
    </source>
</evidence>
<keyword evidence="7" id="KW-1185">Reference proteome</keyword>
<keyword evidence="2" id="KW-0479">Metal-binding</keyword>
<dbReference type="InterPro" id="IPR029060">
    <property type="entry name" value="PIN-like_dom_sf"/>
</dbReference>
<dbReference type="Proteomes" id="UP001349994">
    <property type="component" value="Unassembled WGS sequence"/>
</dbReference>
<keyword evidence="3" id="KW-0378">Hydrolase</keyword>
<dbReference type="Pfam" id="PF13470">
    <property type="entry name" value="PIN_3"/>
    <property type="match status" value="1"/>
</dbReference>
<comment type="caution">
    <text evidence="6">The sequence shown here is derived from an EMBL/GenBank/DDBJ whole genome shotgun (WGS) entry which is preliminary data.</text>
</comment>
<proteinExistence type="predicted"/>
<evidence type="ECO:0000256" key="1">
    <source>
        <dbReference type="ARBA" id="ARBA00022722"/>
    </source>
</evidence>
<keyword evidence="4" id="KW-0460">Magnesium</keyword>
<evidence type="ECO:0000313" key="7">
    <source>
        <dbReference type="Proteomes" id="UP001349994"/>
    </source>
</evidence>
<feature type="domain" description="PIN" evidence="5">
    <location>
        <begin position="3"/>
        <end position="115"/>
    </location>
</feature>
<dbReference type="EMBL" id="JAYMFF010000002">
    <property type="protein sequence ID" value="MEC4175231.1"/>
    <property type="molecule type" value="Genomic_DNA"/>
</dbReference>
<evidence type="ECO:0000259" key="5">
    <source>
        <dbReference type="Pfam" id="PF13470"/>
    </source>
</evidence>